<feature type="active site" description="Proton donor" evidence="4">
    <location>
        <position position="664"/>
    </location>
</feature>
<keyword evidence="6" id="KW-0812">Transmembrane</keyword>
<evidence type="ECO:0000256" key="5">
    <source>
        <dbReference type="SAM" id="MobiDB-lite"/>
    </source>
</evidence>
<dbReference type="PANTHER" id="PTHR40079">
    <property type="entry name" value="MANNAN ENDO-1,4-BETA-MANNOSIDASE E-RELATED"/>
    <property type="match status" value="1"/>
</dbReference>
<comment type="similarity">
    <text evidence="1 4">Belongs to the glycosyl hydrolase 26 family.</text>
</comment>
<evidence type="ECO:0000313" key="9">
    <source>
        <dbReference type="Proteomes" id="UP000092574"/>
    </source>
</evidence>
<dbReference type="InterPro" id="IPR005086">
    <property type="entry name" value="CBM17/28"/>
</dbReference>
<name>A0A1C7IAS4_9FIRM</name>
<dbReference type="GO" id="GO:0006080">
    <property type="term" value="P:substituted mannan metabolic process"/>
    <property type="evidence" value="ECO:0007669"/>
    <property type="project" value="InterPro"/>
</dbReference>
<dbReference type="PROSITE" id="PS51764">
    <property type="entry name" value="GH26"/>
    <property type="match status" value="1"/>
</dbReference>
<dbReference type="InterPro" id="IPR022790">
    <property type="entry name" value="GH26_dom"/>
</dbReference>
<evidence type="ECO:0000256" key="6">
    <source>
        <dbReference type="SAM" id="Phobius"/>
    </source>
</evidence>
<keyword evidence="9" id="KW-1185">Reference proteome</keyword>
<dbReference type="Gene3D" id="2.60.120.260">
    <property type="entry name" value="Galactose-binding domain-like"/>
    <property type="match status" value="2"/>
</dbReference>
<accession>A0A1C7IAS4</accession>
<sequence length="1167" mass="128723">MLRKRKGSASGDRNGNAWKGSGNHWGSQPDLILIRNRGDPEKGKGKNMKRKVCAMLMTVLMTASMCMPVFAEGANTVPVVTTNADEETGHAEETDSLEEINSLEKTGNLEDAGSWYYGAGWEFQYSGAENSAVSAEDGKVKVTVDYSADMDKDYSKMAISDWNDDGIQFESVTKITLDFCYDETKMTGGGFKMAVNSDALNVNDTILDLEKAETVDGIKKLPVILECDEANGTVNGITFCLIGVNTDYKGDIWLDNIRFISEEQKPASDVKVWDFEDDTVQGWHFDNSWATDSYHGATEDVCSVEDGKLKVNMDYSGDVDNGWVQPAISVSPEGGIDFSGSAMLGFELYFEKDAMTTGNITIKGVAGDVLKDQMSGIKNMETEDLGNGLVKAVINFEIDSAAANKETPDKLMILMVGNNTDYKGALYFDNIRLYTPVVEDVYVDAAEKAETETNISGNGSALTVNGNSYDYANKIALADPDADAATKALYQYLKAIGQSDAALYGHMEDTVLKAGASDLSDSDTKDITGSLAAINGLDCGGLFSGFVSKYNARYPGQEQLPDTTEGNIKAAALLSNEAVREGAVMTLSCHMPNFAFAVEKDSTAAKTYDRYDYSSADSYHLKGDCMNQILPGGAYNPQFTAFLDLVAEYAEQVDGPVLFRPFHENTGSWFWWGKAFCDAETYKSVFKYTVEYLRDIKDVHNLLYVYGPGSEATTMQEYEERYPGDEFVDMVGFDTYDDKASADENYSFMKNFETVVKLTDQFAKEHNKLFAVTETGITNSAMKKTGNERPEWFTEILDIITKPEYDCAYYMVWSNYDSKSNYYTPFVVSKAEDGILHGHELMDGFLRFYNNEKSIFAADQEQVINGEKPASPSVNQWGATGYITTPTAGKRILSATDITAQLSEGTTDVHFAVSNGTKEIKLVTDVDGRTATARLTDEILSQLGEAANGKIILYQQDKKLAEITAIFNIGEKEPDPYMVDDFESYFGMDSMLNRVWATNKASGSTIVLNLTNKEGEAQDGYAMKFTYKESSEGWAGATINKNVDWSDCNALQFWTIPDGKQQKTVIQIQANHTCYEVYLNLYDDYNLRGGKPTLVTIPFSEFCQRDTAGNPKGGLVNDCGQVTSFGLWVNAVDNEYFEGDTVEGSIWYDNITAIRTDSETAVFADPE</sequence>
<evidence type="ECO:0000259" key="7">
    <source>
        <dbReference type="PROSITE" id="PS51764"/>
    </source>
</evidence>
<dbReference type="GO" id="GO:0030245">
    <property type="term" value="P:cellulose catabolic process"/>
    <property type="evidence" value="ECO:0007669"/>
    <property type="project" value="InterPro"/>
</dbReference>
<dbReference type="InterPro" id="IPR008979">
    <property type="entry name" value="Galactose-bd-like_sf"/>
</dbReference>
<dbReference type="EMBL" id="CP015405">
    <property type="protein sequence ID" value="ANU75629.1"/>
    <property type="molecule type" value="Genomic_DNA"/>
</dbReference>
<evidence type="ECO:0000256" key="2">
    <source>
        <dbReference type="ARBA" id="ARBA00022801"/>
    </source>
</evidence>
<dbReference type="Pfam" id="PF03424">
    <property type="entry name" value="CBM_17_28"/>
    <property type="match status" value="1"/>
</dbReference>
<evidence type="ECO:0000256" key="4">
    <source>
        <dbReference type="PROSITE-ProRule" id="PRU01100"/>
    </source>
</evidence>
<dbReference type="PRINTS" id="PR00739">
    <property type="entry name" value="GLHYDRLASE26"/>
</dbReference>
<evidence type="ECO:0000256" key="3">
    <source>
        <dbReference type="ARBA" id="ARBA00023295"/>
    </source>
</evidence>
<dbReference type="Proteomes" id="UP000092574">
    <property type="component" value="Chromosome"/>
</dbReference>
<feature type="active site" description="Nucleophile" evidence="4">
    <location>
        <position position="774"/>
    </location>
</feature>
<keyword evidence="6" id="KW-1133">Transmembrane helix</keyword>
<keyword evidence="2 4" id="KW-0378">Hydrolase</keyword>
<dbReference type="PANTHER" id="PTHR40079:SF4">
    <property type="entry name" value="GH26 DOMAIN-CONTAINING PROTEIN-RELATED"/>
    <property type="match status" value="1"/>
</dbReference>
<keyword evidence="3 4" id="KW-0326">Glycosidase</keyword>
<dbReference type="SUPFAM" id="SSF49785">
    <property type="entry name" value="Galactose-binding domain-like"/>
    <property type="match status" value="3"/>
</dbReference>
<dbReference type="Pfam" id="PF02156">
    <property type="entry name" value="Glyco_hydro_26"/>
    <property type="match status" value="1"/>
</dbReference>
<dbReference type="SUPFAM" id="SSF51445">
    <property type="entry name" value="(Trans)glycosidases"/>
    <property type="match status" value="1"/>
</dbReference>
<evidence type="ECO:0000313" key="8">
    <source>
        <dbReference type="EMBL" id="ANU75629.1"/>
    </source>
</evidence>
<dbReference type="GO" id="GO:0008810">
    <property type="term" value="F:cellulase activity"/>
    <property type="evidence" value="ECO:0007669"/>
    <property type="project" value="InterPro"/>
</dbReference>
<evidence type="ECO:0000256" key="1">
    <source>
        <dbReference type="ARBA" id="ARBA00007754"/>
    </source>
</evidence>
<feature type="domain" description="GH26" evidence="7">
    <location>
        <begin position="484"/>
        <end position="858"/>
    </location>
</feature>
<keyword evidence="6" id="KW-0472">Membrane</keyword>
<organism evidence="8 9">
    <name type="scientific">Blautia pseudococcoides</name>
    <dbReference type="NCBI Taxonomy" id="1796616"/>
    <lineage>
        <taxon>Bacteria</taxon>
        <taxon>Bacillati</taxon>
        <taxon>Bacillota</taxon>
        <taxon>Clostridia</taxon>
        <taxon>Lachnospirales</taxon>
        <taxon>Lachnospiraceae</taxon>
        <taxon>Blautia</taxon>
    </lineage>
</organism>
<gene>
    <name evidence="8" type="ORF">A4V09_07525</name>
</gene>
<dbReference type="OrthoDB" id="9802773at2"/>
<proteinExistence type="inferred from homology"/>
<dbReference type="InterPro" id="IPR017853">
    <property type="entry name" value="GH"/>
</dbReference>
<protein>
    <recommendedName>
        <fullName evidence="7">GH26 domain-containing protein</fullName>
    </recommendedName>
</protein>
<dbReference type="GO" id="GO:0016985">
    <property type="term" value="F:mannan endo-1,4-beta-mannosidase activity"/>
    <property type="evidence" value="ECO:0007669"/>
    <property type="project" value="InterPro"/>
</dbReference>
<feature type="region of interest" description="Disordered" evidence="5">
    <location>
        <begin position="1"/>
        <end position="47"/>
    </location>
</feature>
<dbReference type="STRING" id="1796616.A4V09_07525"/>
<dbReference type="InterPro" id="IPR000805">
    <property type="entry name" value="Glyco_hydro_26"/>
</dbReference>
<reference evidence="8" key="1">
    <citation type="submission" date="2017-04" db="EMBL/GenBank/DDBJ databases">
        <title>Complete Genome Sequences of Twelve Strains of a Stable Defined Moderately Diverse Mouse Microbiota 2 (sDMDMm2).</title>
        <authorList>
            <person name="Uchimura Y."/>
            <person name="Wyss M."/>
            <person name="Brugiroux S."/>
            <person name="Limenitakis J.P."/>
            <person name="Stecher B."/>
            <person name="McCoy K.D."/>
            <person name="Macpherson A.J."/>
        </authorList>
    </citation>
    <scope>NUCLEOTIDE SEQUENCE</scope>
    <source>
        <strain evidence="8">YL58</strain>
    </source>
</reference>
<feature type="transmembrane region" description="Helical" evidence="6">
    <location>
        <begin position="52"/>
        <end position="71"/>
    </location>
</feature>
<dbReference type="Gene3D" id="3.20.20.80">
    <property type="entry name" value="Glycosidases"/>
    <property type="match status" value="1"/>
</dbReference>
<dbReference type="KEGG" id="byl:A4V09_07525"/>
<dbReference type="AlphaFoldDB" id="A0A1C7IAS4"/>